<evidence type="ECO:0000256" key="2">
    <source>
        <dbReference type="ARBA" id="ARBA00022801"/>
    </source>
</evidence>
<dbReference type="GO" id="GO:0016787">
    <property type="term" value="F:hydrolase activity"/>
    <property type="evidence" value="ECO:0007669"/>
    <property type="project" value="UniProtKB-KW"/>
</dbReference>
<dbReference type="CDD" id="cd18879">
    <property type="entry name" value="NUDIX_Hydrolase"/>
    <property type="match status" value="1"/>
</dbReference>
<feature type="domain" description="Nudix hydrolase" evidence="3">
    <location>
        <begin position="19"/>
        <end position="148"/>
    </location>
</feature>
<evidence type="ECO:0000256" key="1">
    <source>
        <dbReference type="ARBA" id="ARBA00001946"/>
    </source>
</evidence>
<dbReference type="InterPro" id="IPR000086">
    <property type="entry name" value="NUDIX_hydrolase_dom"/>
</dbReference>
<name>A0ABQ1P7H1_9MICC</name>
<dbReference type="PROSITE" id="PS00893">
    <property type="entry name" value="NUDIX_BOX"/>
    <property type="match status" value="1"/>
</dbReference>
<dbReference type="RefSeq" id="WP_188668178.1">
    <property type="nucleotide sequence ID" value="NZ_BMJI01000011.1"/>
</dbReference>
<evidence type="ECO:0000313" key="4">
    <source>
        <dbReference type="EMBL" id="GGC92581.1"/>
    </source>
</evidence>
<dbReference type="Pfam" id="PF00293">
    <property type="entry name" value="NUDIX"/>
    <property type="match status" value="1"/>
</dbReference>
<dbReference type="Gene3D" id="3.90.79.10">
    <property type="entry name" value="Nucleoside Triphosphate Pyrophosphohydrolase"/>
    <property type="match status" value="1"/>
</dbReference>
<accession>A0ABQ1P7H1</accession>
<dbReference type="InterPro" id="IPR020084">
    <property type="entry name" value="NUDIX_hydrolase_CS"/>
</dbReference>
<proteinExistence type="predicted"/>
<dbReference type="InterPro" id="IPR015797">
    <property type="entry name" value="NUDIX_hydrolase-like_dom_sf"/>
</dbReference>
<comment type="caution">
    <text evidence="4">The sequence shown here is derived from an EMBL/GenBank/DDBJ whole genome shotgun (WGS) entry which is preliminary data.</text>
</comment>
<dbReference type="PROSITE" id="PS51462">
    <property type="entry name" value="NUDIX"/>
    <property type="match status" value="1"/>
</dbReference>
<evidence type="ECO:0000313" key="5">
    <source>
        <dbReference type="Proteomes" id="UP000597761"/>
    </source>
</evidence>
<sequence>MPVPDFILAMREKLGTDLIWTPGVSAVVLDDEGRVLLGRRADNGRWCLITGILDPGEEPAVGAVREVAEETGVIARVERLASVSAGDPVTFPNGDHAQFLDLTFRCRYVSGEAHVADDESTAVGWFAVDDLPDSVPPHQRWRLETALADTGEAVFARD</sequence>
<organism evidence="4 5">
    <name type="scientific">Tersicoccus solisilvae</name>
    <dbReference type="NCBI Taxonomy" id="1882339"/>
    <lineage>
        <taxon>Bacteria</taxon>
        <taxon>Bacillati</taxon>
        <taxon>Actinomycetota</taxon>
        <taxon>Actinomycetes</taxon>
        <taxon>Micrococcales</taxon>
        <taxon>Micrococcaceae</taxon>
        <taxon>Tersicoccus</taxon>
    </lineage>
</organism>
<gene>
    <name evidence="4" type="ORF">GCM10011512_19580</name>
</gene>
<comment type="cofactor">
    <cofactor evidence="1">
        <name>Mg(2+)</name>
        <dbReference type="ChEBI" id="CHEBI:18420"/>
    </cofactor>
</comment>
<dbReference type="Proteomes" id="UP000597761">
    <property type="component" value="Unassembled WGS sequence"/>
</dbReference>
<keyword evidence="5" id="KW-1185">Reference proteome</keyword>
<dbReference type="EMBL" id="BMJI01000011">
    <property type="protein sequence ID" value="GGC92581.1"/>
    <property type="molecule type" value="Genomic_DNA"/>
</dbReference>
<dbReference type="PANTHER" id="PTHR43046:SF16">
    <property type="entry name" value="ADP-RIBOSE PYROPHOSPHATASE YJHB-RELATED"/>
    <property type="match status" value="1"/>
</dbReference>
<protein>
    <submittedName>
        <fullName evidence="4">NUDIX hydrolase</fullName>
    </submittedName>
</protein>
<dbReference type="PANTHER" id="PTHR43046">
    <property type="entry name" value="GDP-MANNOSE MANNOSYL HYDROLASE"/>
    <property type="match status" value="1"/>
</dbReference>
<reference evidence="5" key="1">
    <citation type="journal article" date="2019" name="Int. J. Syst. Evol. Microbiol.">
        <title>The Global Catalogue of Microorganisms (GCM) 10K type strain sequencing project: providing services to taxonomists for standard genome sequencing and annotation.</title>
        <authorList>
            <consortium name="The Broad Institute Genomics Platform"/>
            <consortium name="The Broad Institute Genome Sequencing Center for Infectious Disease"/>
            <person name="Wu L."/>
            <person name="Ma J."/>
        </authorList>
    </citation>
    <scope>NUCLEOTIDE SEQUENCE [LARGE SCALE GENOMIC DNA]</scope>
    <source>
        <strain evidence="5">CGMCC 1.15480</strain>
    </source>
</reference>
<keyword evidence="2 4" id="KW-0378">Hydrolase</keyword>
<evidence type="ECO:0000259" key="3">
    <source>
        <dbReference type="PROSITE" id="PS51462"/>
    </source>
</evidence>
<dbReference type="SUPFAM" id="SSF55811">
    <property type="entry name" value="Nudix"/>
    <property type="match status" value="1"/>
</dbReference>